<reference evidence="1 2" key="1">
    <citation type="journal article" date="2018" name="New Phytol.">
        <title>Phylogenomics of Endogonaceae and evolution of mycorrhizas within Mucoromycota.</title>
        <authorList>
            <person name="Chang Y."/>
            <person name="Desiro A."/>
            <person name="Na H."/>
            <person name="Sandor L."/>
            <person name="Lipzen A."/>
            <person name="Clum A."/>
            <person name="Barry K."/>
            <person name="Grigoriev I.V."/>
            <person name="Martin F.M."/>
            <person name="Stajich J.E."/>
            <person name="Smith M.E."/>
            <person name="Bonito G."/>
            <person name="Spatafora J.W."/>
        </authorList>
    </citation>
    <scope>NUCLEOTIDE SEQUENCE [LARGE SCALE GENOMIC DNA]</scope>
    <source>
        <strain evidence="1 2">AD002</strain>
    </source>
</reference>
<evidence type="ECO:0000313" key="1">
    <source>
        <dbReference type="EMBL" id="RUS18511.1"/>
    </source>
</evidence>
<keyword evidence="2" id="KW-1185">Reference proteome</keyword>
<sequence length="71" mass="8265">MEISIQSKHESFEQEQIDAARIYRELLKDSAYYLLPPPPPKVPKRYRHAGDVAKTNQNKSRLLPGRIAWCD</sequence>
<proteinExistence type="predicted"/>
<accession>A0A433PLR9</accession>
<name>A0A433PLR9_9FUNG</name>
<evidence type="ECO:0000313" key="2">
    <source>
        <dbReference type="Proteomes" id="UP000274822"/>
    </source>
</evidence>
<dbReference type="EMBL" id="RBNJ01022258">
    <property type="protein sequence ID" value="RUS18511.1"/>
    <property type="molecule type" value="Genomic_DNA"/>
</dbReference>
<comment type="caution">
    <text evidence="1">The sequence shown here is derived from an EMBL/GenBank/DDBJ whole genome shotgun (WGS) entry which is preliminary data.</text>
</comment>
<gene>
    <name evidence="1" type="ORF">BC938DRAFT_475954</name>
</gene>
<protein>
    <submittedName>
        <fullName evidence="1">Uncharacterized protein</fullName>
    </submittedName>
</protein>
<organism evidence="1 2">
    <name type="scientific">Jimgerdemannia flammicorona</name>
    <dbReference type="NCBI Taxonomy" id="994334"/>
    <lineage>
        <taxon>Eukaryota</taxon>
        <taxon>Fungi</taxon>
        <taxon>Fungi incertae sedis</taxon>
        <taxon>Mucoromycota</taxon>
        <taxon>Mucoromycotina</taxon>
        <taxon>Endogonomycetes</taxon>
        <taxon>Endogonales</taxon>
        <taxon>Endogonaceae</taxon>
        <taxon>Jimgerdemannia</taxon>
    </lineage>
</organism>
<dbReference type="Proteomes" id="UP000274822">
    <property type="component" value="Unassembled WGS sequence"/>
</dbReference>
<dbReference type="AlphaFoldDB" id="A0A433PLR9"/>